<dbReference type="Proteomes" id="UP000249248">
    <property type="component" value="Unassembled WGS sequence"/>
</dbReference>
<evidence type="ECO:0000313" key="1">
    <source>
        <dbReference type="EMBL" id="PZE18774.1"/>
    </source>
</evidence>
<reference evidence="1 2" key="1">
    <citation type="submission" date="2018-06" db="EMBL/GenBank/DDBJ databases">
        <title>The draft genome sequence of Crocinitomix sp. SM1701.</title>
        <authorList>
            <person name="Zhang X."/>
        </authorList>
    </citation>
    <scope>NUCLEOTIDE SEQUENCE [LARGE SCALE GENOMIC DNA]</scope>
    <source>
        <strain evidence="1 2">SM1701</strain>
    </source>
</reference>
<name>A0A2W1N4N4_9FLAO</name>
<dbReference type="EMBL" id="QKSB01000001">
    <property type="protein sequence ID" value="PZE18774.1"/>
    <property type="molecule type" value="Genomic_DNA"/>
</dbReference>
<dbReference type="AlphaFoldDB" id="A0A2W1N4N4"/>
<protein>
    <submittedName>
        <fullName evidence="1">Uncharacterized protein</fullName>
    </submittedName>
</protein>
<accession>A0A2W1N4N4</accession>
<proteinExistence type="predicted"/>
<organism evidence="1 2">
    <name type="scientific">Putridiphycobacter roseus</name>
    <dbReference type="NCBI Taxonomy" id="2219161"/>
    <lineage>
        <taxon>Bacteria</taxon>
        <taxon>Pseudomonadati</taxon>
        <taxon>Bacteroidota</taxon>
        <taxon>Flavobacteriia</taxon>
        <taxon>Flavobacteriales</taxon>
        <taxon>Crocinitomicaceae</taxon>
        <taxon>Putridiphycobacter</taxon>
    </lineage>
</organism>
<evidence type="ECO:0000313" key="2">
    <source>
        <dbReference type="Proteomes" id="UP000249248"/>
    </source>
</evidence>
<keyword evidence="2" id="KW-1185">Reference proteome</keyword>
<dbReference type="RefSeq" id="WP_111061675.1">
    <property type="nucleotide sequence ID" value="NZ_JBHUCU010000007.1"/>
</dbReference>
<sequence>MGGSSSIQINTDSIFEVKMDRHGSVKNAMEFSKGEWKALSKVGKSIDLNGVDTIKSPTHRRKVDAAPYAYLIFKTKDSTYQSASFDGGEPPVKLKNVVNTMLTFSMIRKGK</sequence>
<gene>
    <name evidence="1" type="ORF">DNU06_02795</name>
</gene>
<comment type="caution">
    <text evidence="1">The sequence shown here is derived from an EMBL/GenBank/DDBJ whole genome shotgun (WGS) entry which is preliminary data.</text>
</comment>